<evidence type="ECO:0000313" key="1">
    <source>
        <dbReference type="EMBL" id="KAG5585651.1"/>
    </source>
</evidence>
<dbReference type="OrthoDB" id="1748430at2759"/>
<dbReference type="AlphaFoldDB" id="A0A9J5XBA1"/>
<evidence type="ECO:0000313" key="2">
    <source>
        <dbReference type="Proteomes" id="UP000824120"/>
    </source>
</evidence>
<comment type="caution">
    <text evidence="1">The sequence shown here is derived from an EMBL/GenBank/DDBJ whole genome shotgun (WGS) entry which is preliminary data.</text>
</comment>
<dbReference type="Proteomes" id="UP000824120">
    <property type="component" value="Chromosome 9"/>
</dbReference>
<keyword evidence="2" id="KW-1185">Reference proteome</keyword>
<gene>
    <name evidence="1" type="ORF">H5410_046085</name>
</gene>
<name>A0A9J5XBA1_SOLCO</name>
<protein>
    <submittedName>
        <fullName evidence="1">Uncharacterized protein</fullName>
    </submittedName>
</protein>
<accession>A0A9J5XBA1</accession>
<proteinExistence type="predicted"/>
<reference evidence="1 2" key="1">
    <citation type="submission" date="2020-09" db="EMBL/GenBank/DDBJ databases">
        <title>De no assembly of potato wild relative species, Solanum commersonii.</title>
        <authorList>
            <person name="Cho K."/>
        </authorList>
    </citation>
    <scope>NUCLEOTIDE SEQUENCE [LARGE SCALE GENOMIC DNA]</scope>
    <source>
        <strain evidence="1">LZ3.2</strain>
        <tissue evidence="1">Leaf</tissue>
    </source>
</reference>
<organism evidence="1 2">
    <name type="scientific">Solanum commersonii</name>
    <name type="common">Commerson's wild potato</name>
    <name type="synonym">Commerson's nightshade</name>
    <dbReference type="NCBI Taxonomy" id="4109"/>
    <lineage>
        <taxon>Eukaryota</taxon>
        <taxon>Viridiplantae</taxon>
        <taxon>Streptophyta</taxon>
        <taxon>Embryophyta</taxon>
        <taxon>Tracheophyta</taxon>
        <taxon>Spermatophyta</taxon>
        <taxon>Magnoliopsida</taxon>
        <taxon>eudicotyledons</taxon>
        <taxon>Gunneridae</taxon>
        <taxon>Pentapetalae</taxon>
        <taxon>asterids</taxon>
        <taxon>lamiids</taxon>
        <taxon>Solanales</taxon>
        <taxon>Solanaceae</taxon>
        <taxon>Solanoideae</taxon>
        <taxon>Solaneae</taxon>
        <taxon>Solanum</taxon>
    </lineage>
</organism>
<sequence length="71" mass="8253">MVGNMKVMYLSRTGSDHAHLLLHTEGPVPNFSKPFRFLKFWTESDDFTEVIKEDIVRLKEELFKVNPSANN</sequence>
<dbReference type="EMBL" id="JACXVP010000009">
    <property type="protein sequence ID" value="KAG5585651.1"/>
    <property type="molecule type" value="Genomic_DNA"/>
</dbReference>